<dbReference type="SUPFAM" id="SSF88946">
    <property type="entry name" value="Sigma2 domain of RNA polymerase sigma factors"/>
    <property type="match status" value="1"/>
</dbReference>
<dbReference type="NCBIfam" id="TIGR02937">
    <property type="entry name" value="sigma70-ECF"/>
    <property type="match status" value="1"/>
</dbReference>
<evidence type="ECO:0000256" key="2">
    <source>
        <dbReference type="ARBA" id="ARBA00023015"/>
    </source>
</evidence>
<reference evidence="8" key="1">
    <citation type="submission" date="2016-10" db="EMBL/GenBank/DDBJ databases">
        <authorList>
            <person name="Varghese N."/>
            <person name="Submissions S."/>
        </authorList>
    </citation>
    <scope>NUCLEOTIDE SEQUENCE [LARGE SCALE GENOMIC DNA]</scope>
    <source>
        <strain evidence="8">DSM 23920</strain>
    </source>
</reference>
<dbReference type="InterPro" id="IPR014284">
    <property type="entry name" value="RNA_pol_sigma-70_dom"/>
</dbReference>
<evidence type="ECO:0000256" key="3">
    <source>
        <dbReference type="ARBA" id="ARBA00023082"/>
    </source>
</evidence>
<evidence type="ECO:0000256" key="1">
    <source>
        <dbReference type="ARBA" id="ARBA00010641"/>
    </source>
</evidence>
<dbReference type="PANTHER" id="PTHR43133">
    <property type="entry name" value="RNA POLYMERASE ECF-TYPE SIGMA FACTO"/>
    <property type="match status" value="1"/>
</dbReference>
<gene>
    <name evidence="7" type="ORF">SAMN05660909_04566</name>
</gene>
<dbReference type="InterPro" id="IPR013324">
    <property type="entry name" value="RNA_pol_sigma_r3/r4-like"/>
</dbReference>
<dbReference type="GO" id="GO:0003677">
    <property type="term" value="F:DNA binding"/>
    <property type="evidence" value="ECO:0007669"/>
    <property type="project" value="InterPro"/>
</dbReference>
<dbReference type="STRING" id="408074.SAMN05660909_04566"/>
<comment type="similarity">
    <text evidence="1">Belongs to the sigma-70 factor family. ECF subfamily.</text>
</comment>
<dbReference type="AlphaFoldDB" id="A0A1H4FPI4"/>
<keyword evidence="3" id="KW-0731">Sigma factor</keyword>
<keyword evidence="2" id="KW-0805">Transcription regulation</keyword>
<dbReference type="SUPFAM" id="SSF88659">
    <property type="entry name" value="Sigma3 and sigma4 domains of RNA polymerase sigma factors"/>
    <property type="match status" value="1"/>
</dbReference>
<keyword evidence="8" id="KW-1185">Reference proteome</keyword>
<dbReference type="InterPro" id="IPR007627">
    <property type="entry name" value="RNA_pol_sigma70_r2"/>
</dbReference>
<sequence length="179" mass="21496">MQAFKAIYDQYWPKLYGYIFNRTSDREVAEEIVQEVFISLWNKREELQLTHTLSAYLFGAIRYQLLNYIRNCKTRRTYATDFSEYREQLSDNSNEEKIEASNLKQAMEKEISRLPEKCQQIFRMSRHQHLSINDIATLLNISHKTVENQLTKALRQLRTALKHQYSWLLLVCTELKNFF</sequence>
<feature type="domain" description="RNA polymerase sigma factor 70 region 4 type 2" evidence="6">
    <location>
        <begin position="105"/>
        <end position="157"/>
    </location>
</feature>
<evidence type="ECO:0000313" key="7">
    <source>
        <dbReference type="EMBL" id="SEA99061.1"/>
    </source>
</evidence>
<dbReference type="NCBIfam" id="TIGR02985">
    <property type="entry name" value="Sig70_bacteroi1"/>
    <property type="match status" value="1"/>
</dbReference>
<dbReference type="InterPro" id="IPR013249">
    <property type="entry name" value="RNA_pol_sigma70_r4_t2"/>
</dbReference>
<evidence type="ECO:0000259" key="5">
    <source>
        <dbReference type="Pfam" id="PF04542"/>
    </source>
</evidence>
<dbReference type="EMBL" id="FNRL01000027">
    <property type="protein sequence ID" value="SEA99061.1"/>
    <property type="molecule type" value="Genomic_DNA"/>
</dbReference>
<evidence type="ECO:0000259" key="6">
    <source>
        <dbReference type="Pfam" id="PF08281"/>
    </source>
</evidence>
<accession>A0A1H4FPI4</accession>
<evidence type="ECO:0000313" key="8">
    <source>
        <dbReference type="Proteomes" id="UP000199656"/>
    </source>
</evidence>
<dbReference type="Pfam" id="PF08281">
    <property type="entry name" value="Sigma70_r4_2"/>
    <property type="match status" value="1"/>
</dbReference>
<dbReference type="PANTHER" id="PTHR43133:SF46">
    <property type="entry name" value="RNA POLYMERASE SIGMA-70 FACTOR ECF SUBFAMILY"/>
    <property type="match status" value="1"/>
</dbReference>
<dbReference type="InterPro" id="IPR013325">
    <property type="entry name" value="RNA_pol_sigma_r2"/>
</dbReference>
<dbReference type="GO" id="GO:0006352">
    <property type="term" value="P:DNA-templated transcription initiation"/>
    <property type="evidence" value="ECO:0007669"/>
    <property type="project" value="InterPro"/>
</dbReference>
<dbReference type="GO" id="GO:0016987">
    <property type="term" value="F:sigma factor activity"/>
    <property type="evidence" value="ECO:0007669"/>
    <property type="project" value="UniProtKB-KW"/>
</dbReference>
<protein>
    <submittedName>
        <fullName evidence="7">RNA polymerase sigma-70 factor, ECF subfamily</fullName>
    </submittedName>
</protein>
<organism evidence="7 8">
    <name type="scientific">Chitinophaga terrae</name>
    <name type="common">ex Kim and Jung 2007</name>
    <dbReference type="NCBI Taxonomy" id="408074"/>
    <lineage>
        <taxon>Bacteria</taxon>
        <taxon>Pseudomonadati</taxon>
        <taxon>Bacteroidota</taxon>
        <taxon>Chitinophagia</taxon>
        <taxon>Chitinophagales</taxon>
        <taxon>Chitinophagaceae</taxon>
        <taxon>Chitinophaga</taxon>
    </lineage>
</organism>
<dbReference type="InterPro" id="IPR039425">
    <property type="entry name" value="RNA_pol_sigma-70-like"/>
</dbReference>
<feature type="domain" description="RNA polymerase sigma-70 region 2" evidence="5">
    <location>
        <begin position="7"/>
        <end position="71"/>
    </location>
</feature>
<name>A0A1H4FPI4_9BACT</name>
<dbReference type="InterPro" id="IPR036388">
    <property type="entry name" value="WH-like_DNA-bd_sf"/>
</dbReference>
<dbReference type="Proteomes" id="UP000199656">
    <property type="component" value="Unassembled WGS sequence"/>
</dbReference>
<dbReference type="Pfam" id="PF04542">
    <property type="entry name" value="Sigma70_r2"/>
    <property type="match status" value="1"/>
</dbReference>
<dbReference type="InterPro" id="IPR014327">
    <property type="entry name" value="RNA_pol_sigma70_bacteroid"/>
</dbReference>
<dbReference type="Gene3D" id="1.10.10.10">
    <property type="entry name" value="Winged helix-like DNA-binding domain superfamily/Winged helix DNA-binding domain"/>
    <property type="match status" value="1"/>
</dbReference>
<keyword evidence="4" id="KW-0804">Transcription</keyword>
<dbReference type="Gene3D" id="1.10.1740.10">
    <property type="match status" value="1"/>
</dbReference>
<evidence type="ECO:0000256" key="4">
    <source>
        <dbReference type="ARBA" id="ARBA00023163"/>
    </source>
</evidence>
<proteinExistence type="inferred from homology"/>